<dbReference type="RefSeq" id="WP_346104431.1">
    <property type="nucleotide sequence ID" value="NZ_BAAAOD010000035.1"/>
</dbReference>
<sequence length="291" mass="29910">MSGRPVVVGVTGAPSSQAVARWAAREALARQRVLRIVHAADYDTGDVPAWHRHARLVLSRAAATARGAAPGVVLETVLVEQPPVAALEAEALGAELLVLGAVGSGHPADGPADPVLHRVLDRVRVPVAVVHASTAEGTGPVVVGLEYPRTDAELLHDAHACARRGGGVLRIVHALRPGHGSAPAVTAVFAELARHWDERSDAVDVELEVVDDRPLPALLRAAEHAGLLVVGARPHVGGPLRRSTPEELACLAACPVLVRPVGPAPGRDAQGASTADSARRGVAGSSRSSTG</sequence>
<dbReference type="EMBL" id="JBBPIX010000028">
    <property type="protein sequence ID" value="MEK6467434.1"/>
    <property type="molecule type" value="Genomic_DNA"/>
</dbReference>
<dbReference type="Proteomes" id="UP001367513">
    <property type="component" value="Unassembled WGS sequence"/>
</dbReference>
<feature type="domain" description="UspA" evidence="2">
    <location>
        <begin position="140"/>
        <end position="258"/>
    </location>
</feature>
<name>A0ABU9ALZ6_PSEA5</name>
<evidence type="ECO:0000313" key="4">
    <source>
        <dbReference type="Proteomes" id="UP001367513"/>
    </source>
</evidence>
<feature type="domain" description="UspA" evidence="2">
    <location>
        <begin position="4"/>
        <end position="131"/>
    </location>
</feature>
<evidence type="ECO:0000313" key="3">
    <source>
        <dbReference type="EMBL" id="MEK6467434.1"/>
    </source>
</evidence>
<comment type="caution">
    <text evidence="3">The sequence shown here is derived from an EMBL/GenBank/DDBJ whole genome shotgun (WGS) entry which is preliminary data.</text>
</comment>
<keyword evidence="4" id="KW-1185">Reference proteome</keyword>
<dbReference type="Gene3D" id="3.40.50.620">
    <property type="entry name" value="HUPs"/>
    <property type="match status" value="2"/>
</dbReference>
<protein>
    <submittedName>
        <fullName evidence="3">Universal stress protein</fullName>
    </submittedName>
</protein>
<feature type="region of interest" description="Disordered" evidence="1">
    <location>
        <begin position="262"/>
        <end position="291"/>
    </location>
</feature>
<organism evidence="3 4">
    <name type="scientific">Pseudonocardia alni subsp. carboxydivorans</name>
    <dbReference type="NCBI Taxonomy" id="415010"/>
    <lineage>
        <taxon>Bacteria</taxon>
        <taxon>Bacillati</taxon>
        <taxon>Actinomycetota</taxon>
        <taxon>Actinomycetes</taxon>
        <taxon>Pseudonocardiales</taxon>
        <taxon>Pseudonocardiaceae</taxon>
        <taxon>Pseudonocardia</taxon>
    </lineage>
</organism>
<gene>
    <name evidence="3" type="ORF">WG925_27170</name>
</gene>
<dbReference type="InterPro" id="IPR006016">
    <property type="entry name" value="UspA"/>
</dbReference>
<dbReference type="InterPro" id="IPR014729">
    <property type="entry name" value="Rossmann-like_a/b/a_fold"/>
</dbReference>
<dbReference type="SUPFAM" id="SSF52402">
    <property type="entry name" value="Adenine nucleotide alpha hydrolases-like"/>
    <property type="match status" value="2"/>
</dbReference>
<evidence type="ECO:0000256" key="1">
    <source>
        <dbReference type="SAM" id="MobiDB-lite"/>
    </source>
</evidence>
<reference evidence="3 4" key="1">
    <citation type="submission" date="2024-03" db="EMBL/GenBank/DDBJ databases">
        <title>Draft genome sequence of Pseudonocardia carboxydivorans JCM 14827.</title>
        <authorList>
            <person name="Duangmal K."/>
        </authorList>
    </citation>
    <scope>NUCLEOTIDE SEQUENCE [LARGE SCALE GENOMIC DNA]</scope>
    <source>
        <strain evidence="3 4">JCM 14827</strain>
    </source>
</reference>
<dbReference type="Pfam" id="PF00582">
    <property type="entry name" value="Usp"/>
    <property type="match status" value="2"/>
</dbReference>
<feature type="compositionally biased region" description="Low complexity" evidence="1">
    <location>
        <begin position="280"/>
        <end position="291"/>
    </location>
</feature>
<proteinExistence type="predicted"/>
<accession>A0ABU9ALZ6</accession>
<evidence type="ECO:0000259" key="2">
    <source>
        <dbReference type="Pfam" id="PF00582"/>
    </source>
</evidence>